<feature type="transmembrane region" description="Helical" evidence="1">
    <location>
        <begin position="206"/>
        <end position="228"/>
    </location>
</feature>
<sequence length="245" mass="25963">MHTDTQPAGTTAAAGKPPKDVRGFWRVLLAVIAPLPMLAQGLYYILWPSDSNATFPQSVQDTTDHLGLIGALQWIETPFLVGLIPATFAVAWVARRGAPRLATIGALLALVGDLAGFPLIPNGDRLAYLTAEQHLDVPAMTALSDAQENYLLGQLAGLLFIIGITVGLLLLGLALWRSKAAPAWMGWALAIGGFTHPFVSGLVPGYIAQGLGLWVAAAGFAGASYALLRMRDDEFDLPPQTRTIA</sequence>
<gene>
    <name evidence="2" type="ORF">GCM10010170_050350</name>
</gene>
<dbReference type="EMBL" id="BAAARV010000040">
    <property type="protein sequence ID" value="GAA2357158.1"/>
    <property type="molecule type" value="Genomic_DNA"/>
</dbReference>
<keyword evidence="1" id="KW-0812">Transmembrane</keyword>
<feature type="transmembrane region" description="Helical" evidence="1">
    <location>
        <begin position="66"/>
        <end position="94"/>
    </location>
</feature>
<feature type="transmembrane region" description="Helical" evidence="1">
    <location>
        <begin position="24"/>
        <end position="46"/>
    </location>
</feature>
<evidence type="ECO:0000313" key="3">
    <source>
        <dbReference type="Proteomes" id="UP001501444"/>
    </source>
</evidence>
<dbReference type="Proteomes" id="UP001501444">
    <property type="component" value="Unassembled WGS sequence"/>
</dbReference>
<feature type="transmembrane region" description="Helical" evidence="1">
    <location>
        <begin position="150"/>
        <end position="176"/>
    </location>
</feature>
<keyword evidence="1" id="KW-1133">Transmembrane helix</keyword>
<evidence type="ECO:0000313" key="2">
    <source>
        <dbReference type="EMBL" id="GAA2357158.1"/>
    </source>
</evidence>
<dbReference type="RefSeq" id="WP_344614953.1">
    <property type="nucleotide sequence ID" value="NZ_BAAARV010000040.1"/>
</dbReference>
<feature type="transmembrane region" description="Helical" evidence="1">
    <location>
        <begin position="183"/>
        <end position="200"/>
    </location>
</feature>
<evidence type="ECO:0008006" key="4">
    <source>
        <dbReference type="Google" id="ProtNLM"/>
    </source>
</evidence>
<protein>
    <recommendedName>
        <fullName evidence="4">DUF4386 family protein</fullName>
    </recommendedName>
</protein>
<comment type="caution">
    <text evidence="2">The sequence shown here is derived from an EMBL/GenBank/DDBJ whole genome shotgun (WGS) entry which is preliminary data.</text>
</comment>
<accession>A0ABP5TRU6</accession>
<organism evidence="2 3">
    <name type="scientific">Dactylosporangium salmoneum</name>
    <dbReference type="NCBI Taxonomy" id="53361"/>
    <lineage>
        <taxon>Bacteria</taxon>
        <taxon>Bacillati</taxon>
        <taxon>Actinomycetota</taxon>
        <taxon>Actinomycetes</taxon>
        <taxon>Micromonosporales</taxon>
        <taxon>Micromonosporaceae</taxon>
        <taxon>Dactylosporangium</taxon>
    </lineage>
</organism>
<proteinExistence type="predicted"/>
<evidence type="ECO:0000256" key="1">
    <source>
        <dbReference type="SAM" id="Phobius"/>
    </source>
</evidence>
<keyword evidence="1" id="KW-0472">Membrane</keyword>
<name>A0ABP5TRU6_9ACTN</name>
<reference evidence="3" key="1">
    <citation type="journal article" date="2019" name="Int. J. Syst. Evol. Microbiol.">
        <title>The Global Catalogue of Microorganisms (GCM) 10K type strain sequencing project: providing services to taxonomists for standard genome sequencing and annotation.</title>
        <authorList>
            <consortium name="The Broad Institute Genomics Platform"/>
            <consortium name="The Broad Institute Genome Sequencing Center for Infectious Disease"/>
            <person name="Wu L."/>
            <person name="Ma J."/>
        </authorList>
    </citation>
    <scope>NUCLEOTIDE SEQUENCE [LARGE SCALE GENOMIC DNA]</scope>
    <source>
        <strain evidence="3">JCM 3272</strain>
    </source>
</reference>
<feature type="transmembrane region" description="Helical" evidence="1">
    <location>
        <begin position="101"/>
        <end position="120"/>
    </location>
</feature>
<keyword evidence="3" id="KW-1185">Reference proteome</keyword>
<dbReference type="SUPFAM" id="SSF103473">
    <property type="entry name" value="MFS general substrate transporter"/>
    <property type="match status" value="1"/>
</dbReference>
<dbReference type="InterPro" id="IPR036259">
    <property type="entry name" value="MFS_trans_sf"/>
</dbReference>